<evidence type="ECO:0000313" key="1">
    <source>
        <dbReference type="EMBL" id="CAB4365375.1"/>
    </source>
</evidence>
<proteinExistence type="predicted"/>
<dbReference type="EMBL" id="CAEZYF010000035">
    <property type="protein sequence ID" value="CAB4747112.1"/>
    <property type="molecule type" value="Genomic_DNA"/>
</dbReference>
<evidence type="ECO:0000313" key="2">
    <source>
        <dbReference type="EMBL" id="CAB4747112.1"/>
    </source>
</evidence>
<dbReference type="EMBL" id="CAFBMT010000029">
    <property type="protein sequence ID" value="CAB4954739.1"/>
    <property type="molecule type" value="Genomic_DNA"/>
</dbReference>
<dbReference type="AlphaFoldDB" id="A0A6J6TI60"/>
<accession>A0A6J6TI60</accession>
<sequence>MESRYMTSDQLNSVLQRHRDDDPPRIDFSVPLDRLMDDAHCQALADDLERVAGDGWEVVKATPDAWRKIPACKGLYMFVWQPAFKVRLASGSPRLASFYWILYVGKAGDGDNQNSLKARYKGEYAKIVGHDPEVLWAEGQPSTRPERLNRLLRVEPLMFWYCVIDDGVEIAGLEKRLYSLFAPPLNASGSKRLRPHGKPKPAF</sequence>
<gene>
    <name evidence="2" type="ORF">UFOPK2656_03304</name>
    <name evidence="3" type="ORF">UFOPK3651_03093</name>
    <name evidence="1" type="ORF">UFOPK4189_03121</name>
</gene>
<dbReference type="EMBL" id="CAESGF010000030">
    <property type="protein sequence ID" value="CAB4365375.1"/>
    <property type="molecule type" value="Genomic_DNA"/>
</dbReference>
<reference evidence="2" key="1">
    <citation type="submission" date="2020-05" db="EMBL/GenBank/DDBJ databases">
        <authorList>
            <person name="Chiriac C."/>
            <person name="Salcher M."/>
            <person name="Ghai R."/>
            <person name="Kavagutti S V."/>
        </authorList>
    </citation>
    <scope>NUCLEOTIDE SEQUENCE</scope>
</reference>
<name>A0A6J6TI60_9ZZZZ</name>
<protein>
    <submittedName>
        <fullName evidence="2">Unannotated protein</fullName>
    </submittedName>
</protein>
<organism evidence="2">
    <name type="scientific">freshwater metagenome</name>
    <dbReference type="NCBI Taxonomy" id="449393"/>
    <lineage>
        <taxon>unclassified sequences</taxon>
        <taxon>metagenomes</taxon>
        <taxon>ecological metagenomes</taxon>
    </lineage>
</organism>
<evidence type="ECO:0000313" key="3">
    <source>
        <dbReference type="EMBL" id="CAB4954739.1"/>
    </source>
</evidence>